<dbReference type="SUPFAM" id="SSF48264">
    <property type="entry name" value="Cytochrome P450"/>
    <property type="match status" value="1"/>
</dbReference>
<keyword evidence="4 7" id="KW-0479">Metal-binding</keyword>
<keyword evidence="9" id="KW-0472">Membrane</keyword>
<gene>
    <name evidence="10" type="ORF">PG999_009167</name>
</gene>
<reference evidence="10 11" key="1">
    <citation type="submission" date="2023-01" db="EMBL/GenBank/DDBJ databases">
        <title>Analysis of 21 Apiospora genomes using comparative genomics revels a genus with tremendous synthesis potential of carbohydrate active enzymes and secondary metabolites.</title>
        <authorList>
            <person name="Sorensen T."/>
        </authorList>
    </citation>
    <scope>NUCLEOTIDE SEQUENCE [LARGE SCALE GENOMIC DNA]</scope>
    <source>
        <strain evidence="10 11">CBS 117206</strain>
    </source>
</reference>
<evidence type="ECO:0000256" key="9">
    <source>
        <dbReference type="SAM" id="Phobius"/>
    </source>
</evidence>
<dbReference type="GO" id="GO:0005506">
    <property type="term" value="F:iron ion binding"/>
    <property type="evidence" value="ECO:0007669"/>
    <property type="project" value="InterPro"/>
</dbReference>
<dbReference type="PROSITE" id="PS00086">
    <property type="entry name" value="CYTOCHROME_P450"/>
    <property type="match status" value="1"/>
</dbReference>
<dbReference type="InterPro" id="IPR002401">
    <property type="entry name" value="Cyt_P450_E_grp-I"/>
</dbReference>
<dbReference type="PANTHER" id="PTHR24305">
    <property type="entry name" value="CYTOCHROME P450"/>
    <property type="match status" value="1"/>
</dbReference>
<evidence type="ECO:0000256" key="1">
    <source>
        <dbReference type="ARBA" id="ARBA00001971"/>
    </source>
</evidence>
<dbReference type="PRINTS" id="PR00463">
    <property type="entry name" value="EP450I"/>
</dbReference>
<evidence type="ECO:0000313" key="10">
    <source>
        <dbReference type="EMBL" id="KAK8105808.1"/>
    </source>
</evidence>
<comment type="similarity">
    <text evidence="2 8">Belongs to the cytochrome P450 family.</text>
</comment>
<protein>
    <submittedName>
        <fullName evidence="10">Cytochrome P450</fullName>
    </submittedName>
</protein>
<dbReference type="InterPro" id="IPR001128">
    <property type="entry name" value="Cyt_P450"/>
</dbReference>
<keyword evidence="5 8" id="KW-0560">Oxidoreductase</keyword>
<sequence>MGPFSTYQACIALTGLAFGLLAYLLSAVSGPLSKVPGPWYSKFTEAAGKYHLLKGRKPIYINQLHDEYGPIVRIGPNEVSIKDAAAMQRMYSIKGEFPKAWIYQILVLGVESVFSTISIPLHRRYRRLLSSAMSDSGLARHKQVIDGKVRLAIQRMGEETERRGVTDVLFWSMCMTTDIIAELSFGQSFNQLETGERNQYMRDLSSVGSSQSIRLAFPILTRISQYIPFPIPIIRRGTDVLGRIRTRAGEMLQHHYRVVEEEGEDSKPTLLSKLYRPKLGEEGLEFQEIRANAQSYIVAGSDTTSNTLTYLIWLVCKHNDVRVQLMEELDTLADSYEDSDLKKLPYLNHIIDETLRMYSSVPAGLPREVTAHCSYFPSFFRANVLLTNVCQVPPEGIEFCGHWIPGGTTVSAQAYSMHRDEVVFPNPLRFDPSRWERPTQAMKDSFVPFGGGSRICMGVHLAKMELRLAAARFFLTFRNARISTADGFCDEDMEPSLYFLMTPNKKRCLIEVD</sequence>
<comment type="cofactor">
    <cofactor evidence="1 7">
        <name>heme</name>
        <dbReference type="ChEBI" id="CHEBI:30413"/>
    </cofactor>
</comment>
<evidence type="ECO:0000313" key="11">
    <source>
        <dbReference type="Proteomes" id="UP001392437"/>
    </source>
</evidence>
<evidence type="ECO:0000256" key="5">
    <source>
        <dbReference type="ARBA" id="ARBA00023002"/>
    </source>
</evidence>
<feature type="transmembrane region" description="Helical" evidence="9">
    <location>
        <begin position="100"/>
        <end position="121"/>
    </location>
</feature>
<evidence type="ECO:0000256" key="2">
    <source>
        <dbReference type="ARBA" id="ARBA00010617"/>
    </source>
</evidence>
<keyword evidence="8" id="KW-0503">Monooxygenase</keyword>
<proteinExistence type="inferred from homology"/>
<feature type="binding site" description="axial binding residue" evidence="7">
    <location>
        <position position="456"/>
    </location>
    <ligand>
        <name>heme</name>
        <dbReference type="ChEBI" id="CHEBI:30413"/>
    </ligand>
    <ligandPart>
        <name>Fe</name>
        <dbReference type="ChEBI" id="CHEBI:18248"/>
    </ligandPart>
</feature>
<keyword evidence="9" id="KW-1133">Transmembrane helix</keyword>
<accession>A0AAW0QMS8</accession>
<name>A0AAW0QMS8_9PEZI</name>
<keyword evidence="3 7" id="KW-0349">Heme</keyword>
<keyword evidence="6 7" id="KW-0408">Iron</keyword>
<dbReference type="InterPro" id="IPR036396">
    <property type="entry name" value="Cyt_P450_sf"/>
</dbReference>
<organism evidence="10 11">
    <name type="scientific">Apiospora kogelbergensis</name>
    <dbReference type="NCBI Taxonomy" id="1337665"/>
    <lineage>
        <taxon>Eukaryota</taxon>
        <taxon>Fungi</taxon>
        <taxon>Dikarya</taxon>
        <taxon>Ascomycota</taxon>
        <taxon>Pezizomycotina</taxon>
        <taxon>Sordariomycetes</taxon>
        <taxon>Xylariomycetidae</taxon>
        <taxon>Amphisphaeriales</taxon>
        <taxon>Apiosporaceae</taxon>
        <taxon>Apiospora</taxon>
    </lineage>
</organism>
<dbReference type="PANTHER" id="PTHR24305:SF96">
    <property type="entry name" value="CYTOCHROME P450 MONOOXYGENASE STCB-RELATED"/>
    <property type="match status" value="1"/>
</dbReference>
<dbReference type="CDD" id="cd11059">
    <property type="entry name" value="CYP_fungal"/>
    <property type="match status" value="1"/>
</dbReference>
<evidence type="ECO:0000256" key="8">
    <source>
        <dbReference type="RuleBase" id="RU000461"/>
    </source>
</evidence>
<evidence type="ECO:0000256" key="6">
    <source>
        <dbReference type="ARBA" id="ARBA00023004"/>
    </source>
</evidence>
<dbReference type="GO" id="GO:0016705">
    <property type="term" value="F:oxidoreductase activity, acting on paired donors, with incorporation or reduction of molecular oxygen"/>
    <property type="evidence" value="ECO:0007669"/>
    <property type="project" value="InterPro"/>
</dbReference>
<evidence type="ECO:0000256" key="7">
    <source>
        <dbReference type="PIRSR" id="PIRSR602401-1"/>
    </source>
</evidence>
<evidence type="ECO:0000256" key="3">
    <source>
        <dbReference type="ARBA" id="ARBA00022617"/>
    </source>
</evidence>
<dbReference type="GO" id="GO:0004497">
    <property type="term" value="F:monooxygenase activity"/>
    <property type="evidence" value="ECO:0007669"/>
    <property type="project" value="UniProtKB-KW"/>
</dbReference>
<dbReference type="EMBL" id="JAQQWP010000008">
    <property type="protein sequence ID" value="KAK8105808.1"/>
    <property type="molecule type" value="Genomic_DNA"/>
</dbReference>
<evidence type="ECO:0000256" key="4">
    <source>
        <dbReference type="ARBA" id="ARBA00022723"/>
    </source>
</evidence>
<dbReference type="Pfam" id="PF00067">
    <property type="entry name" value="p450"/>
    <property type="match status" value="2"/>
</dbReference>
<dbReference type="Gene3D" id="1.10.630.10">
    <property type="entry name" value="Cytochrome P450"/>
    <property type="match status" value="1"/>
</dbReference>
<comment type="caution">
    <text evidence="10">The sequence shown here is derived from an EMBL/GenBank/DDBJ whole genome shotgun (WGS) entry which is preliminary data.</text>
</comment>
<dbReference type="AlphaFoldDB" id="A0AAW0QMS8"/>
<keyword evidence="11" id="KW-1185">Reference proteome</keyword>
<keyword evidence="9" id="KW-0812">Transmembrane</keyword>
<dbReference type="InterPro" id="IPR017972">
    <property type="entry name" value="Cyt_P450_CS"/>
</dbReference>
<dbReference type="GO" id="GO:0020037">
    <property type="term" value="F:heme binding"/>
    <property type="evidence" value="ECO:0007669"/>
    <property type="project" value="InterPro"/>
</dbReference>
<dbReference type="PRINTS" id="PR00385">
    <property type="entry name" value="P450"/>
</dbReference>
<dbReference type="InterPro" id="IPR050121">
    <property type="entry name" value="Cytochrome_P450_monoxygenase"/>
</dbReference>
<dbReference type="Proteomes" id="UP001392437">
    <property type="component" value="Unassembled WGS sequence"/>
</dbReference>